<dbReference type="HOGENOM" id="CLU_729759_0_0_1"/>
<dbReference type="Proteomes" id="UP000008065">
    <property type="component" value="Unassembled WGS sequence"/>
</dbReference>
<dbReference type="AlphaFoldDB" id="F8MHA7"/>
<dbReference type="KEGG" id="nte:NEUTE1DRAFT120708"/>
<proteinExistence type="predicted"/>
<dbReference type="OrthoDB" id="10593828at2759"/>
<organism evidence="1 2">
    <name type="scientific">Neurospora tetrasperma (strain FGSC 2508 / ATCC MYA-4615 / P0657)</name>
    <dbReference type="NCBI Taxonomy" id="510951"/>
    <lineage>
        <taxon>Eukaryota</taxon>
        <taxon>Fungi</taxon>
        <taxon>Dikarya</taxon>
        <taxon>Ascomycota</taxon>
        <taxon>Pezizomycotina</taxon>
        <taxon>Sordariomycetes</taxon>
        <taxon>Sordariomycetidae</taxon>
        <taxon>Sordariales</taxon>
        <taxon>Sordariaceae</taxon>
        <taxon>Neurospora</taxon>
    </lineage>
</organism>
<evidence type="ECO:0000313" key="1">
    <source>
        <dbReference type="EMBL" id="EGO58772.1"/>
    </source>
</evidence>
<evidence type="ECO:0000313" key="2">
    <source>
        <dbReference type="Proteomes" id="UP000008065"/>
    </source>
</evidence>
<name>F8MHA7_NEUT8</name>
<dbReference type="GeneID" id="20824003"/>
<dbReference type="EMBL" id="GL891303">
    <property type="protein sequence ID" value="EGO58772.1"/>
    <property type="molecule type" value="Genomic_DNA"/>
</dbReference>
<sequence length="379" mass="39847">MESLGSLASDINGDGWNEAGLVVAGEKAEGDTVCPCNSERKDHGRSVWGSSSLIIGDACRSSEFPFGEIGDLDSFPSISSAVFTDPSAPDGLCSSSALRRRTTKKMARPTSAKITEATLTMPTMAPVLRFEESSVEEAVVGLGGTADGVDVEEPVPAVKVAWELAESREEVIVWTKVVLGLWKFDDIGDDAGSEGLEGSGDVGVGTNFVLVTFGWGFRDVIRIVVVLDARHPLEVIVTVDKAGPDSGIIKLLRANGIFIIFVCATSDVGGDEVCIETCTFLEAHVAELAAPDVAKSRIATGDIVVWKGDGLRRSLPVTGAVADVRVKAVDGAAEVARKKAKADHCNPGSCPWVLCDAVVSRAGRTRGTAVKDSRSTNEK</sequence>
<keyword evidence="2" id="KW-1185">Reference proteome</keyword>
<gene>
    <name evidence="1" type="ORF">NEUTE1DRAFT_120708</name>
</gene>
<dbReference type="RefSeq" id="XP_009849085.1">
    <property type="nucleotide sequence ID" value="XM_009850783.1"/>
</dbReference>
<protein>
    <submittedName>
        <fullName evidence="1">Uncharacterized protein</fullName>
    </submittedName>
</protein>
<accession>F8MHA7</accession>
<reference evidence="2" key="1">
    <citation type="journal article" date="2011" name="Genetics">
        <title>Massive changes in genome architecture accompany the transition to self-fertility in the filamentous fungus Neurospora tetrasperma.</title>
        <authorList>
            <person name="Ellison C.E."/>
            <person name="Stajich J.E."/>
            <person name="Jacobson D.J."/>
            <person name="Natvig D.O."/>
            <person name="Lapidus A."/>
            <person name="Foster B."/>
            <person name="Aerts A."/>
            <person name="Riley R."/>
            <person name="Lindquist E.A."/>
            <person name="Grigoriev I.V."/>
            <person name="Taylor J.W."/>
        </authorList>
    </citation>
    <scope>NUCLEOTIDE SEQUENCE [LARGE SCALE GENOMIC DNA]</scope>
    <source>
        <strain evidence="2">FGSC 2508 / P0657</strain>
    </source>
</reference>
<dbReference type="VEuPathDB" id="FungiDB:NEUTE1DRAFT_120708"/>